<dbReference type="InterPro" id="IPR013433">
    <property type="entry name" value="PHA_gran_rgn"/>
</dbReference>
<protein>
    <recommendedName>
        <fullName evidence="3">Polyhydroxyalkanoic acid synthase</fullName>
    </recommendedName>
</protein>
<dbReference type="NCBIfam" id="TIGR02610">
    <property type="entry name" value="PHA_gran_rgn"/>
    <property type="match status" value="1"/>
</dbReference>
<accession>A0ABQ5YIM5</accession>
<gene>
    <name evidence="1" type="ORF">GCM10007907_36420</name>
</gene>
<dbReference type="Pfam" id="PF09650">
    <property type="entry name" value="PHA_gran_rgn"/>
    <property type="match status" value="1"/>
</dbReference>
<organism evidence="1 2">
    <name type="scientific">Chitinimonas prasina</name>
    <dbReference type="NCBI Taxonomy" id="1434937"/>
    <lineage>
        <taxon>Bacteria</taxon>
        <taxon>Pseudomonadati</taxon>
        <taxon>Pseudomonadota</taxon>
        <taxon>Betaproteobacteria</taxon>
        <taxon>Neisseriales</taxon>
        <taxon>Chitinibacteraceae</taxon>
        <taxon>Chitinimonas</taxon>
    </lineage>
</organism>
<comment type="caution">
    <text evidence="1">The sequence shown here is derived from an EMBL/GenBank/DDBJ whole genome shotgun (WGS) entry which is preliminary data.</text>
</comment>
<keyword evidence="2" id="KW-1185">Reference proteome</keyword>
<sequence>MSIHIQYPHSKPHDEALKLAGEVAEQMKQEFGMDYRWEGEVLHFQRPGVSGQLTVAADEVVVDAKLGFLLMALKPRIESEVKGFLGQHFG</sequence>
<evidence type="ECO:0000313" key="2">
    <source>
        <dbReference type="Proteomes" id="UP001156706"/>
    </source>
</evidence>
<dbReference type="Proteomes" id="UP001156706">
    <property type="component" value="Unassembled WGS sequence"/>
</dbReference>
<reference evidence="2" key="1">
    <citation type="journal article" date="2019" name="Int. J. Syst. Evol. Microbiol.">
        <title>The Global Catalogue of Microorganisms (GCM) 10K type strain sequencing project: providing services to taxonomists for standard genome sequencing and annotation.</title>
        <authorList>
            <consortium name="The Broad Institute Genomics Platform"/>
            <consortium name="The Broad Institute Genome Sequencing Center for Infectious Disease"/>
            <person name="Wu L."/>
            <person name="Ma J."/>
        </authorList>
    </citation>
    <scope>NUCLEOTIDE SEQUENCE [LARGE SCALE GENOMIC DNA]</scope>
    <source>
        <strain evidence="2">NBRC 110044</strain>
    </source>
</reference>
<dbReference type="RefSeq" id="WP_284197926.1">
    <property type="nucleotide sequence ID" value="NZ_BSOG01000006.1"/>
</dbReference>
<evidence type="ECO:0000313" key="1">
    <source>
        <dbReference type="EMBL" id="GLR14852.1"/>
    </source>
</evidence>
<name>A0ABQ5YIM5_9NEIS</name>
<evidence type="ECO:0008006" key="3">
    <source>
        <dbReference type="Google" id="ProtNLM"/>
    </source>
</evidence>
<proteinExistence type="predicted"/>
<dbReference type="EMBL" id="BSOG01000006">
    <property type="protein sequence ID" value="GLR14852.1"/>
    <property type="molecule type" value="Genomic_DNA"/>
</dbReference>